<protein>
    <submittedName>
        <fullName evidence="1">Uncharacterized protein</fullName>
    </submittedName>
</protein>
<gene>
    <name evidence="1" type="ORF">Patl1_22097</name>
</gene>
<evidence type="ECO:0000313" key="2">
    <source>
        <dbReference type="Proteomes" id="UP001164250"/>
    </source>
</evidence>
<reference evidence="2" key="1">
    <citation type="journal article" date="2023" name="G3 (Bethesda)">
        <title>Genome assembly and association tests identify interacting loci associated with vigor, precocity, and sex in interspecific pistachio rootstocks.</title>
        <authorList>
            <person name="Palmer W."/>
            <person name="Jacygrad E."/>
            <person name="Sagayaradj S."/>
            <person name="Cavanaugh K."/>
            <person name="Han R."/>
            <person name="Bertier L."/>
            <person name="Beede B."/>
            <person name="Kafkas S."/>
            <person name="Golino D."/>
            <person name="Preece J."/>
            <person name="Michelmore R."/>
        </authorList>
    </citation>
    <scope>NUCLEOTIDE SEQUENCE [LARGE SCALE GENOMIC DNA]</scope>
</reference>
<keyword evidence="2" id="KW-1185">Reference proteome</keyword>
<proteinExistence type="predicted"/>
<evidence type="ECO:0000313" key="1">
    <source>
        <dbReference type="EMBL" id="KAJ0100555.1"/>
    </source>
</evidence>
<accession>A0ACC1BNM8</accession>
<dbReference type="Proteomes" id="UP001164250">
    <property type="component" value="Chromosome 4"/>
</dbReference>
<dbReference type="EMBL" id="CM047900">
    <property type="protein sequence ID" value="KAJ0100555.1"/>
    <property type="molecule type" value="Genomic_DNA"/>
</dbReference>
<name>A0ACC1BNM8_9ROSI</name>
<organism evidence="1 2">
    <name type="scientific">Pistacia atlantica</name>
    <dbReference type="NCBI Taxonomy" id="434234"/>
    <lineage>
        <taxon>Eukaryota</taxon>
        <taxon>Viridiplantae</taxon>
        <taxon>Streptophyta</taxon>
        <taxon>Embryophyta</taxon>
        <taxon>Tracheophyta</taxon>
        <taxon>Spermatophyta</taxon>
        <taxon>Magnoliopsida</taxon>
        <taxon>eudicotyledons</taxon>
        <taxon>Gunneridae</taxon>
        <taxon>Pentapetalae</taxon>
        <taxon>rosids</taxon>
        <taxon>malvids</taxon>
        <taxon>Sapindales</taxon>
        <taxon>Anacardiaceae</taxon>
        <taxon>Pistacia</taxon>
    </lineage>
</organism>
<sequence length="61" mass="6681">MKVSLSTMESKICSHLFFAGAVLNVDGVTGGFNFQNAWSGRYIVRTSIVKLASNATLKERQ</sequence>
<comment type="caution">
    <text evidence="1">The sequence shown here is derived from an EMBL/GenBank/DDBJ whole genome shotgun (WGS) entry which is preliminary data.</text>
</comment>